<dbReference type="SUPFAM" id="SSF53335">
    <property type="entry name" value="S-adenosyl-L-methionine-dependent methyltransferases"/>
    <property type="match status" value="1"/>
</dbReference>
<sequence>MDETQRHETTVPSAARIYDYLLGGKDNYAVDRDAADRLLAVVPDQRILARANRAFVIRAMRVLAEQGARQVLDVGTGIPTSPSIHEVFHAVDRSARIVYVDSDPLVKVHNDALLATTDQVTSIEGDVRRPDEILDHVRSRGLLDLSEPVVVVLAAVLHLVPDAQDPAGIVARYRDAMAPGGHLVLSQFAAHSDPAAMARLHAIADGTPVQTYFRPREQILTFFDGFELLAPGLVDVERWRPGMDAPATRLKITGGVAQKSRTPGSAGSGRSATRRQ</sequence>
<evidence type="ECO:0000313" key="3">
    <source>
        <dbReference type="Proteomes" id="UP000483004"/>
    </source>
</evidence>
<feature type="region of interest" description="Disordered" evidence="1">
    <location>
        <begin position="256"/>
        <end position="276"/>
    </location>
</feature>
<dbReference type="RefSeq" id="WP_151545368.1">
    <property type="nucleotide sequence ID" value="NZ_WBMR01000194.1"/>
</dbReference>
<keyword evidence="2" id="KW-0489">Methyltransferase</keyword>
<protein>
    <submittedName>
        <fullName evidence="2">SAM-dependent methyltransferase</fullName>
    </submittedName>
</protein>
<dbReference type="Gene3D" id="3.40.50.150">
    <property type="entry name" value="Vaccinia Virus protein VP39"/>
    <property type="match status" value="1"/>
</dbReference>
<dbReference type="GO" id="GO:0032259">
    <property type="term" value="P:methylation"/>
    <property type="evidence" value="ECO:0007669"/>
    <property type="project" value="UniProtKB-KW"/>
</dbReference>
<reference evidence="2 3" key="1">
    <citation type="submission" date="2019-09" db="EMBL/GenBank/DDBJ databases">
        <title>Actinomadura physcomitrii sp. nov., a novel actinomycete isolated from moss [Physcomitrium sphaericum (Ludw) Fuernr].</title>
        <authorList>
            <person name="Liu C."/>
            <person name="Zhuang X."/>
        </authorList>
    </citation>
    <scope>NUCLEOTIDE SEQUENCE [LARGE SCALE GENOMIC DNA]</scope>
    <source>
        <strain evidence="2 3">CYP1-1B</strain>
    </source>
</reference>
<feature type="compositionally biased region" description="Polar residues" evidence="1">
    <location>
        <begin position="259"/>
        <end position="276"/>
    </location>
</feature>
<dbReference type="EMBL" id="WBMR01000194">
    <property type="protein sequence ID" value="KAB2366461.1"/>
    <property type="molecule type" value="Genomic_DNA"/>
</dbReference>
<keyword evidence="3" id="KW-1185">Reference proteome</keyword>
<evidence type="ECO:0000256" key="1">
    <source>
        <dbReference type="SAM" id="MobiDB-lite"/>
    </source>
</evidence>
<dbReference type="GO" id="GO:0008168">
    <property type="term" value="F:methyltransferase activity"/>
    <property type="evidence" value="ECO:0007669"/>
    <property type="project" value="UniProtKB-KW"/>
</dbReference>
<dbReference type="InterPro" id="IPR029063">
    <property type="entry name" value="SAM-dependent_MTases_sf"/>
</dbReference>
<dbReference type="AlphaFoldDB" id="A0A6L3VIL7"/>
<accession>A0A6L3VIL7</accession>
<organism evidence="2 3">
    <name type="scientific">Actinomadura montaniterrae</name>
    <dbReference type="NCBI Taxonomy" id="1803903"/>
    <lineage>
        <taxon>Bacteria</taxon>
        <taxon>Bacillati</taxon>
        <taxon>Actinomycetota</taxon>
        <taxon>Actinomycetes</taxon>
        <taxon>Streptosporangiales</taxon>
        <taxon>Thermomonosporaceae</taxon>
        <taxon>Actinomadura</taxon>
    </lineage>
</organism>
<dbReference type="Proteomes" id="UP000483004">
    <property type="component" value="Unassembled WGS sequence"/>
</dbReference>
<keyword evidence="2" id="KW-0808">Transferase</keyword>
<evidence type="ECO:0000313" key="2">
    <source>
        <dbReference type="EMBL" id="KAB2366461.1"/>
    </source>
</evidence>
<name>A0A6L3VIL7_9ACTN</name>
<comment type="caution">
    <text evidence="2">The sequence shown here is derived from an EMBL/GenBank/DDBJ whole genome shotgun (WGS) entry which is preliminary data.</text>
</comment>
<proteinExistence type="predicted"/>
<dbReference type="InterPro" id="IPR006764">
    <property type="entry name" value="SAM_dep_MeTrfase_SAV2177_type"/>
</dbReference>
<dbReference type="Pfam" id="PF04672">
    <property type="entry name" value="Methyltransf_19"/>
    <property type="match status" value="1"/>
</dbReference>
<dbReference type="OrthoDB" id="3216820at2"/>
<dbReference type="PIRSF" id="PIRSF017393">
    <property type="entry name" value="MTase_SAV2177"/>
    <property type="match status" value="1"/>
</dbReference>
<gene>
    <name evidence="2" type="ORF">F9B16_39550</name>
</gene>